<evidence type="ECO:0000259" key="9">
    <source>
        <dbReference type="Pfam" id="PF00496"/>
    </source>
</evidence>
<proteinExistence type="inferred from homology"/>
<dbReference type="KEGG" id="vil:CFK37_18090"/>
<evidence type="ECO:0000256" key="4">
    <source>
        <dbReference type="ARBA" id="ARBA00022729"/>
    </source>
</evidence>
<dbReference type="OrthoDB" id="9801912at2"/>
<evidence type="ECO:0000256" key="1">
    <source>
        <dbReference type="ARBA" id="ARBA00004193"/>
    </source>
</evidence>
<keyword evidence="5" id="KW-0571">Peptide transport</keyword>
<keyword evidence="5" id="KW-0653">Protein transport</keyword>
<dbReference type="GO" id="GO:0043190">
    <property type="term" value="C:ATP-binding cassette (ABC) transporter complex"/>
    <property type="evidence" value="ECO:0007669"/>
    <property type="project" value="InterPro"/>
</dbReference>
<dbReference type="PROSITE" id="PS51257">
    <property type="entry name" value="PROKAR_LIPOPROTEIN"/>
    <property type="match status" value="1"/>
</dbReference>
<feature type="domain" description="Solute-binding protein family 5" evidence="9">
    <location>
        <begin position="84"/>
        <end position="470"/>
    </location>
</feature>
<dbReference type="RefSeq" id="WP_089063188.1">
    <property type="nucleotide sequence ID" value="NZ_CP022315.1"/>
</dbReference>
<reference evidence="10 11" key="1">
    <citation type="submission" date="2017-07" db="EMBL/GenBank/DDBJ databases">
        <title>Virgibacillus sp. LM2416.</title>
        <authorList>
            <person name="Tak E.J."/>
            <person name="Bae J.-W."/>
        </authorList>
    </citation>
    <scope>NUCLEOTIDE SEQUENCE [LARGE SCALE GENOMIC DNA]</scope>
    <source>
        <strain evidence="10 11">LM2416</strain>
    </source>
</reference>
<evidence type="ECO:0000256" key="5">
    <source>
        <dbReference type="ARBA" id="ARBA00022856"/>
    </source>
</evidence>
<dbReference type="PANTHER" id="PTHR30290">
    <property type="entry name" value="PERIPLASMIC BINDING COMPONENT OF ABC TRANSPORTER"/>
    <property type="match status" value="1"/>
</dbReference>
<comment type="similarity">
    <text evidence="2">Belongs to the bacterial solute-binding protein 5 family.</text>
</comment>
<evidence type="ECO:0000313" key="11">
    <source>
        <dbReference type="Proteomes" id="UP000198312"/>
    </source>
</evidence>
<dbReference type="Gene3D" id="3.90.76.10">
    <property type="entry name" value="Dipeptide-binding Protein, Domain 1"/>
    <property type="match status" value="1"/>
</dbReference>
<dbReference type="PANTHER" id="PTHR30290:SF10">
    <property type="entry name" value="PERIPLASMIC OLIGOPEPTIDE-BINDING PROTEIN-RELATED"/>
    <property type="match status" value="1"/>
</dbReference>
<evidence type="ECO:0000256" key="8">
    <source>
        <dbReference type="SAM" id="SignalP"/>
    </source>
</evidence>
<keyword evidence="4 8" id="KW-0732">Signal</keyword>
<evidence type="ECO:0000313" key="10">
    <source>
        <dbReference type="EMBL" id="ASK63930.1"/>
    </source>
</evidence>
<dbReference type="GO" id="GO:1904680">
    <property type="term" value="F:peptide transmembrane transporter activity"/>
    <property type="evidence" value="ECO:0007669"/>
    <property type="project" value="TreeGrafter"/>
</dbReference>
<dbReference type="GO" id="GO:0015833">
    <property type="term" value="P:peptide transport"/>
    <property type="evidence" value="ECO:0007669"/>
    <property type="project" value="UniProtKB-KW"/>
</dbReference>
<keyword evidence="7" id="KW-0449">Lipoprotein</keyword>
<dbReference type="FunFam" id="3.10.105.10:FF:000001">
    <property type="entry name" value="Oligopeptide ABC transporter, oligopeptide-binding protein"/>
    <property type="match status" value="1"/>
</dbReference>
<keyword evidence="6" id="KW-0564">Palmitate</keyword>
<comment type="subcellular location">
    <subcellularLocation>
        <location evidence="1">Cell membrane</location>
        <topology evidence="1">Lipid-anchor</topology>
    </subcellularLocation>
</comment>
<name>A0A220U760_9BACI</name>
<dbReference type="AlphaFoldDB" id="A0A220U760"/>
<evidence type="ECO:0000256" key="7">
    <source>
        <dbReference type="ARBA" id="ARBA00023288"/>
    </source>
</evidence>
<dbReference type="EMBL" id="CP022315">
    <property type="protein sequence ID" value="ASK63930.1"/>
    <property type="molecule type" value="Genomic_DNA"/>
</dbReference>
<dbReference type="Gene3D" id="3.40.190.10">
    <property type="entry name" value="Periplasmic binding protein-like II"/>
    <property type="match status" value="1"/>
</dbReference>
<dbReference type="InterPro" id="IPR000914">
    <property type="entry name" value="SBP_5_dom"/>
</dbReference>
<feature type="signal peptide" evidence="8">
    <location>
        <begin position="1"/>
        <end position="23"/>
    </location>
</feature>
<organism evidence="10 11">
    <name type="scientific">Virgibacillus phasianinus</name>
    <dbReference type="NCBI Taxonomy" id="2017483"/>
    <lineage>
        <taxon>Bacteria</taxon>
        <taxon>Bacillati</taxon>
        <taxon>Bacillota</taxon>
        <taxon>Bacilli</taxon>
        <taxon>Bacillales</taxon>
        <taxon>Bacillaceae</taxon>
        <taxon>Virgibacillus</taxon>
    </lineage>
</organism>
<dbReference type="Gene3D" id="3.10.105.10">
    <property type="entry name" value="Dipeptide-binding Protein, Domain 3"/>
    <property type="match status" value="1"/>
</dbReference>
<dbReference type="Proteomes" id="UP000198312">
    <property type="component" value="Chromosome"/>
</dbReference>
<dbReference type="CDD" id="cd08504">
    <property type="entry name" value="PBP2_OppA"/>
    <property type="match status" value="1"/>
</dbReference>
<gene>
    <name evidence="10" type="ORF">CFK37_18090</name>
</gene>
<evidence type="ECO:0000256" key="3">
    <source>
        <dbReference type="ARBA" id="ARBA00022448"/>
    </source>
</evidence>
<dbReference type="FunFam" id="3.90.76.10:FF:000001">
    <property type="entry name" value="Oligopeptide ABC transporter substrate-binding protein"/>
    <property type="match status" value="1"/>
</dbReference>
<dbReference type="PIRSF" id="PIRSF002741">
    <property type="entry name" value="MppA"/>
    <property type="match status" value="1"/>
</dbReference>
<evidence type="ECO:0000256" key="2">
    <source>
        <dbReference type="ARBA" id="ARBA00005695"/>
    </source>
</evidence>
<protein>
    <submittedName>
        <fullName evidence="10">Peptide ABC transporter substrate-binding protein</fullName>
    </submittedName>
</protein>
<evidence type="ECO:0000256" key="6">
    <source>
        <dbReference type="ARBA" id="ARBA00023139"/>
    </source>
</evidence>
<dbReference type="InterPro" id="IPR039424">
    <property type="entry name" value="SBP_5"/>
</dbReference>
<sequence length="552" mass="61428">MKLKYFTLLLAFGLLLSILVACSDETGGKEGTKGESAEEGGKVLNLTNPDAIPTMDPSQASDESSFIYLAATKEGLYRLDNNAKPVDGIATDHTVSEDGLTWTFTLREDAEWENGDPVTAHDFVYAWQRAVDPKTGSEYGPYMMNGVIKNATKVSEGKVPVEKLGVTAKDDYTFVVELENPTPYFESLTTFGTFLPLNQAFVEEQGDKFATSTDTLLANGPYTIENWESTSSSWELVKNEDYWDADTVQMDKLTFEVVKDPQTAVSLYTSGAVDRVDLTADLVDKYKSHDDYVVTPGTFVYFIKFNQKANKALANTNIRAAIGRAFDKQALVDEILNNGSIVANGLVPANFTPMPESGEDFREVNGDLVTYDKEAAHEYWQKGLKEIGKDKLELELLSVDDKATKTMVEYIANQLSTNLPGLTIKLKQVPKELRLDLSSKMEYELQISRWGPDFLDPFTYMNLYTTGSGNNLMGYSNPKYDELVNETATTLAQDNAARYQNFLKAEKLLFEDAVIAPIYQSSRAQLISPKIEGVHVNPFGSTYEYKWANVAE</sequence>
<dbReference type="InterPro" id="IPR030678">
    <property type="entry name" value="Peptide/Ni-bd"/>
</dbReference>
<dbReference type="Pfam" id="PF00496">
    <property type="entry name" value="SBP_bac_5"/>
    <property type="match status" value="1"/>
</dbReference>
<dbReference type="SUPFAM" id="SSF53850">
    <property type="entry name" value="Periplasmic binding protein-like II"/>
    <property type="match status" value="1"/>
</dbReference>
<keyword evidence="11" id="KW-1185">Reference proteome</keyword>
<dbReference type="GO" id="GO:0030288">
    <property type="term" value="C:outer membrane-bounded periplasmic space"/>
    <property type="evidence" value="ECO:0007669"/>
    <property type="project" value="UniProtKB-ARBA"/>
</dbReference>
<keyword evidence="3" id="KW-0813">Transport</keyword>
<feature type="chain" id="PRO_5012826884" evidence="8">
    <location>
        <begin position="24"/>
        <end position="552"/>
    </location>
</feature>
<accession>A0A220U760</accession>